<evidence type="ECO:0000313" key="1">
    <source>
        <dbReference type="EMBL" id="OEG16382.1"/>
    </source>
</evidence>
<evidence type="ECO:0008006" key="3">
    <source>
        <dbReference type="Google" id="ProtNLM"/>
    </source>
</evidence>
<protein>
    <recommendedName>
        <fullName evidence="3">Phage tail protein</fullName>
    </recommendedName>
</protein>
<sequence>MAIEITEYIEMGRFNSKDSGYYVLEHDAPSPDEQEIMESIPFMQGVYDFSMLLGEKVFDNRKVTVKLYRPLTIYENRKRFEQEAKEQLMLNEISPITDSWLDGSHWLGKCTSVTADDDQNKNSLTLTLVFDCYPFALKNAAGYNDAFDLDYFVDGVDQWTGFFVKGQRQILLINEGVNATSPVITATEKMVLITEDGETLDIEKGQNQDLFFKLKRGENHLTIVGNGHIRFNTETEVMV</sequence>
<proteinExistence type="predicted"/>
<reference evidence="2" key="1">
    <citation type="submission" date="2016-09" db="EMBL/GenBank/DDBJ databases">
        <authorList>
            <person name="Gulvik C.A."/>
        </authorList>
    </citation>
    <scope>NUCLEOTIDE SEQUENCE [LARGE SCALE GENOMIC DNA]</scope>
    <source>
        <strain evidence="2">LMG 26306</strain>
    </source>
</reference>
<organism evidence="1 2">
    <name type="scientific">Enterococcus quebecensis</name>
    <dbReference type="NCBI Taxonomy" id="903983"/>
    <lineage>
        <taxon>Bacteria</taxon>
        <taxon>Bacillati</taxon>
        <taxon>Bacillota</taxon>
        <taxon>Bacilli</taxon>
        <taxon>Lactobacillales</taxon>
        <taxon>Enterococcaceae</taxon>
        <taxon>Enterococcus</taxon>
    </lineage>
</organism>
<dbReference type="EMBL" id="MIKB01000013">
    <property type="protein sequence ID" value="OEG16382.1"/>
    <property type="molecule type" value="Genomic_DNA"/>
</dbReference>
<dbReference type="RefSeq" id="WP_069634835.1">
    <property type="nucleotide sequence ID" value="NZ_JXKZ01000015.1"/>
</dbReference>
<dbReference type="STRING" id="903983.BCR23_05690"/>
<dbReference type="OrthoDB" id="1907105at2"/>
<dbReference type="Proteomes" id="UP000094764">
    <property type="component" value="Unassembled WGS sequence"/>
</dbReference>
<gene>
    <name evidence="1" type="ORF">BCR23_05690</name>
</gene>
<accession>A0A1E5GUN6</accession>
<dbReference type="AlphaFoldDB" id="A0A1E5GUN6"/>
<evidence type="ECO:0000313" key="2">
    <source>
        <dbReference type="Proteomes" id="UP000094764"/>
    </source>
</evidence>
<keyword evidence="2" id="KW-1185">Reference proteome</keyword>
<name>A0A1E5GUN6_9ENTE</name>
<comment type="caution">
    <text evidence="1">The sequence shown here is derived from an EMBL/GenBank/DDBJ whole genome shotgun (WGS) entry which is preliminary data.</text>
</comment>